<gene>
    <name evidence="2" type="ORF">L873DRAFT_1796738</name>
    <name evidence="1" type="ORF">L873DRAFT_1824518</name>
</gene>
<evidence type="ECO:0000313" key="1">
    <source>
        <dbReference type="EMBL" id="RPA88436.1"/>
    </source>
</evidence>
<sequence length="51" mass="5886">MVDLKDSHGIMFEQLIHCLSFGVLYSTAGIFDSYLKLETIPDHMPSSVRWR</sequence>
<proteinExistence type="predicted"/>
<keyword evidence="3" id="KW-1185">Reference proteome</keyword>
<evidence type="ECO:0000313" key="2">
    <source>
        <dbReference type="EMBL" id="RPB05898.1"/>
    </source>
</evidence>
<name>A0A3N4K8W4_9PEZI</name>
<reference evidence="2 3" key="1">
    <citation type="journal article" date="2018" name="Nat. Ecol. Evol.">
        <title>Pezizomycetes genomes reveal the molecular basis of ectomycorrhizal truffle lifestyle.</title>
        <authorList>
            <person name="Murat C."/>
            <person name="Payen T."/>
            <person name="Noel B."/>
            <person name="Kuo A."/>
            <person name="Morin E."/>
            <person name="Chen J."/>
            <person name="Kohler A."/>
            <person name="Krizsan K."/>
            <person name="Balestrini R."/>
            <person name="Da Silva C."/>
            <person name="Montanini B."/>
            <person name="Hainaut M."/>
            <person name="Levati E."/>
            <person name="Barry K.W."/>
            <person name="Belfiori B."/>
            <person name="Cichocki N."/>
            <person name="Clum A."/>
            <person name="Dockter R.B."/>
            <person name="Fauchery L."/>
            <person name="Guy J."/>
            <person name="Iotti M."/>
            <person name="Le Tacon F."/>
            <person name="Lindquist E.A."/>
            <person name="Lipzen A."/>
            <person name="Malagnac F."/>
            <person name="Mello A."/>
            <person name="Molinier V."/>
            <person name="Miyauchi S."/>
            <person name="Poulain J."/>
            <person name="Riccioni C."/>
            <person name="Rubini A."/>
            <person name="Sitrit Y."/>
            <person name="Splivallo R."/>
            <person name="Traeger S."/>
            <person name="Wang M."/>
            <person name="Zifcakova L."/>
            <person name="Wipf D."/>
            <person name="Zambonelli A."/>
            <person name="Paolocci F."/>
            <person name="Nowrousian M."/>
            <person name="Ottonello S."/>
            <person name="Baldrian P."/>
            <person name="Spatafora J.W."/>
            <person name="Henrissat B."/>
            <person name="Nagy L.G."/>
            <person name="Aury J.M."/>
            <person name="Wincker P."/>
            <person name="Grigoriev I.V."/>
            <person name="Bonfante P."/>
            <person name="Martin F.M."/>
        </authorList>
    </citation>
    <scope>NUCLEOTIDE SEQUENCE [LARGE SCALE GENOMIC DNA]</scope>
    <source>
        <strain evidence="2 3">120613-1</strain>
    </source>
</reference>
<dbReference type="AlphaFoldDB" id="A0A3N4K8W4"/>
<dbReference type="EMBL" id="ML120351">
    <property type="protein sequence ID" value="RPB05898.1"/>
    <property type="molecule type" value="Genomic_DNA"/>
</dbReference>
<evidence type="ECO:0000313" key="3">
    <source>
        <dbReference type="Proteomes" id="UP000276215"/>
    </source>
</evidence>
<dbReference type="EMBL" id="ML121019">
    <property type="protein sequence ID" value="RPA88436.1"/>
    <property type="molecule type" value="Genomic_DNA"/>
</dbReference>
<protein>
    <submittedName>
        <fullName evidence="2">Uncharacterized protein</fullName>
    </submittedName>
</protein>
<accession>A0A3N4K8W4</accession>
<organism evidence="2 3">
    <name type="scientific">Choiromyces venosus 120613-1</name>
    <dbReference type="NCBI Taxonomy" id="1336337"/>
    <lineage>
        <taxon>Eukaryota</taxon>
        <taxon>Fungi</taxon>
        <taxon>Dikarya</taxon>
        <taxon>Ascomycota</taxon>
        <taxon>Pezizomycotina</taxon>
        <taxon>Pezizomycetes</taxon>
        <taxon>Pezizales</taxon>
        <taxon>Tuberaceae</taxon>
        <taxon>Choiromyces</taxon>
    </lineage>
</organism>
<dbReference type="Proteomes" id="UP000276215">
    <property type="component" value="Unassembled WGS sequence"/>
</dbReference>